<keyword evidence="3" id="KW-0037">Angiogenesis</keyword>
<reference evidence="12 13" key="1">
    <citation type="submission" date="2021-06" db="EMBL/GenBank/DDBJ databases">
        <authorList>
            <person name="Palmer J.M."/>
        </authorList>
    </citation>
    <scope>NUCLEOTIDE SEQUENCE [LARGE SCALE GENOMIC DNA]</scope>
    <source>
        <strain evidence="12 13">GA_2019</strain>
        <tissue evidence="12">Muscle</tissue>
    </source>
</reference>
<evidence type="ECO:0000256" key="3">
    <source>
        <dbReference type="ARBA" id="ARBA00022657"/>
    </source>
</evidence>
<comment type="caution">
    <text evidence="12">The sequence shown here is derived from an EMBL/GenBank/DDBJ whole genome shotgun (WGS) entry which is preliminary data.</text>
</comment>
<keyword evidence="10" id="KW-0325">Glycoprotein</keyword>
<dbReference type="PANTHER" id="PTHR46877">
    <property type="entry name" value="EPH RECEPTOR A5"/>
    <property type="match status" value="1"/>
</dbReference>
<keyword evidence="4" id="KW-0547">Nucleotide-binding</keyword>
<dbReference type="PROSITE" id="PS00791">
    <property type="entry name" value="RECEPTOR_TYR_KIN_V_2"/>
    <property type="match status" value="1"/>
</dbReference>
<sequence length="278" mass="31031">MYIPSFLNKGLQTSHWKAGVHQQFSIQYGCSTKRKTIEKSGFFLKKDFLLQWEIVQTVVNSSLFYTYSVCNIDSTDQDNWLRTTFIQRRPESSRVSVELRFVVRDCNTFDGASVTCKETFNLFISEADADVGTSFRKGQFRKVATIAPDEVTRGRVLKVNTETRSVGPLSKKGFYLAFQDMGACVALLSVRVYYKTCPSTVQSLAAFPETAADALREVEGVCVKNAISQATPRIYCTAEGKWVVPMGQCQCLPGYEATESSCQGKPCQKSAPTVFVLL</sequence>
<dbReference type="PANTHER" id="PTHR46877:SF20">
    <property type="entry name" value="RECEPTOR PROTEIN-TYROSINE KINASE"/>
    <property type="match status" value="1"/>
</dbReference>
<evidence type="ECO:0000256" key="1">
    <source>
        <dbReference type="ARBA" id="ARBA00004251"/>
    </source>
</evidence>
<accession>A0ABV0NTH4</accession>
<dbReference type="InterPro" id="IPR001090">
    <property type="entry name" value="Ephrin_rcpt_lig-bd_dom"/>
</dbReference>
<dbReference type="SUPFAM" id="SSF49785">
    <property type="entry name" value="Galactose-binding domain-like"/>
    <property type="match status" value="1"/>
</dbReference>
<feature type="domain" description="Eph LBD" evidence="11">
    <location>
        <begin position="1"/>
        <end position="202"/>
    </location>
</feature>
<dbReference type="Gene3D" id="2.60.120.260">
    <property type="entry name" value="Galactose-binding domain-like"/>
    <property type="match status" value="1"/>
</dbReference>
<keyword evidence="7" id="KW-0130">Cell adhesion</keyword>
<dbReference type="PROSITE" id="PS51550">
    <property type="entry name" value="EPH_LBD"/>
    <property type="match status" value="1"/>
</dbReference>
<evidence type="ECO:0000256" key="10">
    <source>
        <dbReference type="ARBA" id="ARBA00023180"/>
    </source>
</evidence>
<dbReference type="Pfam" id="PF01404">
    <property type="entry name" value="Ephrin_lbd"/>
    <property type="match status" value="1"/>
</dbReference>
<keyword evidence="6" id="KW-0832">Ubl conjugation</keyword>
<evidence type="ECO:0000256" key="9">
    <source>
        <dbReference type="ARBA" id="ARBA00023170"/>
    </source>
</evidence>
<keyword evidence="2" id="KW-1003">Cell membrane</keyword>
<dbReference type="Gene3D" id="2.60.40.1770">
    <property type="entry name" value="ephrin a2 ectodomain"/>
    <property type="match status" value="1"/>
</dbReference>
<evidence type="ECO:0000313" key="12">
    <source>
        <dbReference type="EMBL" id="MEQ2174585.1"/>
    </source>
</evidence>
<dbReference type="Proteomes" id="UP001476798">
    <property type="component" value="Unassembled WGS sequence"/>
</dbReference>
<evidence type="ECO:0000256" key="7">
    <source>
        <dbReference type="ARBA" id="ARBA00022889"/>
    </source>
</evidence>
<comment type="subcellular location">
    <subcellularLocation>
        <location evidence="1">Cell membrane</location>
        <topology evidence="1">Single-pass type I membrane protein</topology>
    </subcellularLocation>
</comment>
<proteinExistence type="predicted"/>
<protein>
    <recommendedName>
        <fullName evidence="11">Eph LBD domain-containing protein</fullName>
    </recommendedName>
</protein>
<gene>
    <name evidence="12" type="ORF">GOODEAATRI_009360</name>
</gene>
<evidence type="ECO:0000313" key="13">
    <source>
        <dbReference type="Proteomes" id="UP001476798"/>
    </source>
</evidence>
<dbReference type="SMART" id="SM00615">
    <property type="entry name" value="EPH_lbd"/>
    <property type="match status" value="1"/>
</dbReference>
<name>A0ABV0NTH4_9TELE</name>
<evidence type="ECO:0000256" key="8">
    <source>
        <dbReference type="ARBA" id="ARBA00023136"/>
    </source>
</evidence>
<evidence type="ECO:0000256" key="2">
    <source>
        <dbReference type="ARBA" id="ARBA00022475"/>
    </source>
</evidence>
<keyword evidence="8" id="KW-0472">Membrane</keyword>
<dbReference type="InterPro" id="IPR008979">
    <property type="entry name" value="Galactose-bd-like_sf"/>
</dbReference>
<keyword evidence="13" id="KW-1185">Reference proteome</keyword>
<keyword evidence="5" id="KW-0067">ATP-binding</keyword>
<dbReference type="InterPro" id="IPR001426">
    <property type="entry name" value="Tyr_kinase_rcpt_V_CS"/>
</dbReference>
<evidence type="ECO:0000256" key="4">
    <source>
        <dbReference type="ARBA" id="ARBA00022741"/>
    </source>
</evidence>
<dbReference type="PROSITE" id="PS00790">
    <property type="entry name" value="RECEPTOR_TYR_KIN_V_1"/>
    <property type="match status" value="1"/>
</dbReference>
<evidence type="ECO:0000259" key="11">
    <source>
        <dbReference type="PROSITE" id="PS51550"/>
    </source>
</evidence>
<evidence type="ECO:0000256" key="5">
    <source>
        <dbReference type="ARBA" id="ARBA00022840"/>
    </source>
</evidence>
<keyword evidence="9" id="KW-0675">Receptor</keyword>
<dbReference type="Pfam" id="PF25599">
    <property type="entry name" value="Ephrin_CRD"/>
    <property type="match status" value="1"/>
</dbReference>
<dbReference type="InterPro" id="IPR050449">
    <property type="entry name" value="Ephrin_rcpt_TKs"/>
</dbReference>
<evidence type="ECO:0000256" key="6">
    <source>
        <dbReference type="ARBA" id="ARBA00022843"/>
    </source>
</evidence>
<organism evidence="12 13">
    <name type="scientific">Goodea atripinnis</name>
    <dbReference type="NCBI Taxonomy" id="208336"/>
    <lineage>
        <taxon>Eukaryota</taxon>
        <taxon>Metazoa</taxon>
        <taxon>Chordata</taxon>
        <taxon>Craniata</taxon>
        <taxon>Vertebrata</taxon>
        <taxon>Euteleostomi</taxon>
        <taxon>Actinopterygii</taxon>
        <taxon>Neopterygii</taxon>
        <taxon>Teleostei</taxon>
        <taxon>Neoteleostei</taxon>
        <taxon>Acanthomorphata</taxon>
        <taxon>Ovalentaria</taxon>
        <taxon>Atherinomorphae</taxon>
        <taxon>Cyprinodontiformes</taxon>
        <taxon>Goodeidae</taxon>
        <taxon>Goodea</taxon>
    </lineage>
</organism>
<dbReference type="EMBL" id="JAHRIO010050496">
    <property type="protein sequence ID" value="MEQ2174585.1"/>
    <property type="molecule type" value="Genomic_DNA"/>
</dbReference>